<dbReference type="SUPFAM" id="SSF52540">
    <property type="entry name" value="P-loop containing nucleoside triphosphate hydrolases"/>
    <property type="match status" value="1"/>
</dbReference>
<accession>A0ABX8W8N2</accession>
<organism evidence="2 3">
    <name type="scientific">Devosia salina</name>
    <dbReference type="NCBI Taxonomy" id="2860336"/>
    <lineage>
        <taxon>Bacteria</taxon>
        <taxon>Pseudomonadati</taxon>
        <taxon>Pseudomonadota</taxon>
        <taxon>Alphaproteobacteria</taxon>
        <taxon>Hyphomicrobiales</taxon>
        <taxon>Devosiaceae</taxon>
        <taxon>Devosia</taxon>
    </lineage>
</organism>
<reference evidence="2 3" key="1">
    <citation type="submission" date="2021-08" db="EMBL/GenBank/DDBJ databases">
        <title>Devosia salina sp. nov., isolated from the South China Sea sediment.</title>
        <authorList>
            <person name="Zhou Z."/>
        </authorList>
    </citation>
    <scope>NUCLEOTIDE SEQUENCE [LARGE SCALE GENOMIC DNA]</scope>
    <source>
        <strain evidence="2 3">SCS-3</strain>
    </source>
</reference>
<name>A0ABX8W8N2_9HYPH</name>
<evidence type="ECO:0000313" key="2">
    <source>
        <dbReference type="EMBL" id="QYO75325.1"/>
    </source>
</evidence>
<dbReference type="EMBL" id="CP080590">
    <property type="protein sequence ID" value="QYO75325.1"/>
    <property type="molecule type" value="Genomic_DNA"/>
</dbReference>
<dbReference type="InterPro" id="IPR003593">
    <property type="entry name" value="AAA+_ATPase"/>
</dbReference>
<feature type="domain" description="AAA+ ATPase" evidence="1">
    <location>
        <begin position="57"/>
        <end position="245"/>
    </location>
</feature>
<keyword evidence="2" id="KW-0547">Nucleotide-binding</keyword>
<dbReference type="Proteomes" id="UP000825799">
    <property type="component" value="Chromosome"/>
</dbReference>
<gene>
    <name evidence="2" type="ORF">K1X15_11755</name>
</gene>
<dbReference type="InterPro" id="IPR027417">
    <property type="entry name" value="P-loop_NTPase"/>
</dbReference>
<dbReference type="Pfam" id="PF13481">
    <property type="entry name" value="AAA_25"/>
    <property type="match status" value="1"/>
</dbReference>
<evidence type="ECO:0000313" key="3">
    <source>
        <dbReference type="Proteomes" id="UP000825799"/>
    </source>
</evidence>
<dbReference type="SMART" id="SM00382">
    <property type="entry name" value="AAA"/>
    <property type="match status" value="1"/>
</dbReference>
<keyword evidence="3" id="KW-1185">Reference proteome</keyword>
<keyword evidence="2" id="KW-0067">ATP-binding</keyword>
<dbReference type="RefSeq" id="WP_220303789.1">
    <property type="nucleotide sequence ID" value="NZ_CP080590.1"/>
</dbReference>
<dbReference type="Gene3D" id="3.40.50.300">
    <property type="entry name" value="P-loop containing nucleotide triphosphate hydrolases"/>
    <property type="match status" value="1"/>
</dbReference>
<dbReference type="GO" id="GO:0004386">
    <property type="term" value="F:helicase activity"/>
    <property type="evidence" value="ECO:0007669"/>
    <property type="project" value="UniProtKB-KW"/>
</dbReference>
<sequence length="421" mass="46046">MPPLKRIVNTPEKPFEPLVAANDNGGNTPAIAMVPALDFDETEIPLRQWIIPGLLIRRHLSVLVAPPGAGKSLLTLQLALATARGEEWGGFVPRYPSRVLVVNSEDDVDEMRRRLAASVRSMGINKGDIADRIFLADDPSSIVVARTDPKSKTVTRMPLVDELIAAVRQQRIDVLVVDPFAETFEGDENSNSEVKWAAAIWREVARQTDCAVLLVHHVSKAGSSSPGDMNAARGGGALVGVARSVSTLFAMSEGDAKVMGVEDRERHMFVRFDDAKANLTLVTGQAKWFRKETVRLNNGTATQHGDDVGVLHPWQPPSVMEGLTIATINLILDDLSAGFVDEHGEVTGVPCSYTDTKRGPRWGGHVVIRHCEMEPARAAKVLKTWKDNGVIDEVTFYDEADRKDKKGIRVIEANRPGKSMN</sequence>
<protein>
    <submittedName>
        <fullName evidence="2">Helicase RepA family protein</fullName>
    </submittedName>
</protein>
<evidence type="ECO:0000259" key="1">
    <source>
        <dbReference type="SMART" id="SM00382"/>
    </source>
</evidence>
<keyword evidence="2" id="KW-0378">Hydrolase</keyword>
<proteinExistence type="predicted"/>
<keyword evidence="2" id="KW-0347">Helicase</keyword>